<protein>
    <recommendedName>
        <fullName evidence="1">Ubiquinone biosynthesis accessory factor UbiJ</fullName>
    </recommendedName>
</protein>
<keyword evidence="1" id="KW-0963">Cytoplasm</keyword>
<evidence type="ECO:0000313" key="3">
    <source>
        <dbReference type="EMBL" id="MFD0966223.1"/>
    </source>
</evidence>
<comment type="subcellular location">
    <subcellularLocation>
        <location evidence="1">Cytoplasm</location>
    </subcellularLocation>
</comment>
<accession>A0ABW3I8F1</accession>
<evidence type="ECO:0000313" key="4">
    <source>
        <dbReference type="Proteomes" id="UP001596996"/>
    </source>
</evidence>
<comment type="function">
    <text evidence="1">Required for ubiquinone (coenzyme Q) biosynthesis. Binds hydrophobic ubiquinone biosynthetic intermediates via its SCP2 domain and is essential for the stability of the Ubi complex. May constitute a docking platform where Ubi enzymes assemble and access their SCP2-bound polyprenyl substrates.</text>
</comment>
<proteinExistence type="inferred from homology"/>
<dbReference type="InterPro" id="IPR038989">
    <property type="entry name" value="UbiJ"/>
</dbReference>
<comment type="caution">
    <text evidence="3">The sequence shown here is derived from an EMBL/GenBank/DDBJ whole genome shotgun (WGS) entry which is preliminary data.</text>
</comment>
<reference evidence="4" key="1">
    <citation type="journal article" date="2019" name="Int. J. Syst. Evol. Microbiol.">
        <title>The Global Catalogue of Microorganisms (GCM) 10K type strain sequencing project: providing services to taxonomists for standard genome sequencing and annotation.</title>
        <authorList>
            <consortium name="The Broad Institute Genomics Platform"/>
            <consortium name="The Broad Institute Genome Sequencing Center for Infectious Disease"/>
            <person name="Wu L."/>
            <person name="Ma J."/>
        </authorList>
    </citation>
    <scope>NUCLEOTIDE SEQUENCE [LARGE SCALE GENOMIC DNA]</scope>
    <source>
        <strain evidence="4">CCUG 61707</strain>
    </source>
</reference>
<dbReference type="RefSeq" id="WP_380820102.1">
    <property type="nucleotide sequence ID" value="NZ_JBHTJN010000009.1"/>
</dbReference>
<gene>
    <name evidence="1" type="primary">ubiJ</name>
    <name evidence="3" type="ORF">ACFQ02_05060</name>
</gene>
<name>A0ABW3I8F1_9PAST</name>
<feature type="domain" description="SCP2" evidence="2">
    <location>
        <begin position="26"/>
        <end position="123"/>
    </location>
</feature>
<keyword evidence="4" id="KW-1185">Reference proteome</keyword>
<dbReference type="PANTHER" id="PTHR38693:SF1">
    <property type="entry name" value="UBIQUINONE BIOSYNTHESIS ACCESSORY FACTOR UBIJ"/>
    <property type="match status" value="1"/>
</dbReference>
<organism evidence="3 4">
    <name type="scientific">Seminibacterium arietis</name>
    <dbReference type="NCBI Taxonomy" id="1173502"/>
    <lineage>
        <taxon>Bacteria</taxon>
        <taxon>Pseudomonadati</taxon>
        <taxon>Pseudomonadota</taxon>
        <taxon>Gammaproteobacteria</taxon>
        <taxon>Pasteurellales</taxon>
        <taxon>Pasteurellaceae</taxon>
        <taxon>Seminibacterium</taxon>
    </lineage>
</organism>
<comment type="pathway">
    <text evidence="1">Cofactor biosynthesis; ubiquinone biosynthesis.</text>
</comment>
<dbReference type="EMBL" id="JBHTJN010000009">
    <property type="protein sequence ID" value="MFD0966223.1"/>
    <property type="molecule type" value="Genomic_DNA"/>
</dbReference>
<dbReference type="PANTHER" id="PTHR38693">
    <property type="entry name" value="UBIQUINONE BIOSYNTHESIS PROTEIN UBIJ"/>
    <property type="match status" value="1"/>
</dbReference>
<evidence type="ECO:0000256" key="1">
    <source>
        <dbReference type="HAMAP-Rule" id="MF_02215"/>
    </source>
</evidence>
<dbReference type="InterPro" id="IPR003033">
    <property type="entry name" value="SCP2_sterol-bd_dom"/>
</dbReference>
<dbReference type="Proteomes" id="UP001596996">
    <property type="component" value="Unassembled WGS sequence"/>
</dbReference>
<sequence length="219" mass="25370">MFPDSNQLKTQLLFPQLLNGGLEALLNYLLKRTTHSERYLYKLNGKVLKIALQKMDFSLYLLFTERRIDVLNHYDDTPDCLVNISLSLLFNPPTKQQLSDRINDQSIQLQGDLDVLQNFTALMEDLEKDPARLLSPYIGDVLAFSSVNFLQNLTKNLKLRLEQSQLFWGERLTEEWKLVSPSLAITDFSQKVESVAKQTALLEQKFKNFQQSLAERKNQ</sequence>
<dbReference type="HAMAP" id="MF_02215">
    <property type="entry name" value="UbiJ"/>
    <property type="match status" value="1"/>
</dbReference>
<comment type="similarity">
    <text evidence="1">Belongs to the UbiJ family.</text>
</comment>
<evidence type="ECO:0000259" key="2">
    <source>
        <dbReference type="Pfam" id="PF02036"/>
    </source>
</evidence>
<dbReference type="Pfam" id="PF02036">
    <property type="entry name" value="SCP2"/>
    <property type="match status" value="1"/>
</dbReference>
<keyword evidence="1" id="KW-0831">Ubiquinone biosynthesis</keyword>